<name>A0AAV9ZSU9_9AGAR</name>
<dbReference type="Proteomes" id="UP001362999">
    <property type="component" value="Unassembled WGS sequence"/>
</dbReference>
<dbReference type="GO" id="GO:0016020">
    <property type="term" value="C:membrane"/>
    <property type="evidence" value="ECO:0007669"/>
    <property type="project" value="InterPro"/>
</dbReference>
<keyword evidence="4" id="KW-0378">Hydrolase</keyword>
<feature type="domain" description="IRG-type G" evidence="3">
    <location>
        <begin position="118"/>
        <end position="301"/>
    </location>
</feature>
<dbReference type="Gene3D" id="3.40.50.300">
    <property type="entry name" value="P-loop containing nucleotide triphosphate hydrolases"/>
    <property type="match status" value="2"/>
</dbReference>
<dbReference type="InterPro" id="IPR007743">
    <property type="entry name" value="Immunity-related_GTPase-like"/>
</dbReference>
<dbReference type="PROSITE" id="PS51716">
    <property type="entry name" value="G_IRG"/>
    <property type="match status" value="2"/>
</dbReference>
<sequence>MGVIFSGLCQLFNINKMYGIYNKVKEGIGRHLAALWPGLAGAETGRANVESAEEECRRAEQAQRLAEEDARVAMEERHVALQAKAEAERRLREGIQPVIIPTAAELEDAKHKFGYQEGLHHFAVVGIAGSGKSSLINALRGLRNGEAGAAVTGITATTVQFARFPDPNPKHPFVWYDIPGAGTLNAPDWLYFHNQGLFIFNAFIVLVDNRFTKTDIAILRNARLFKIPCFIVRSKADVHIHNIMNDRGDEIDDEEDGAGVGDREKFGEQCRDFFVKETRQNVQQNLHDADLPEQCVYIVSKSEMLGVIKGNAPLTNSKKAKKFIDDIALKAAESAREQTQAALKAIAELERQRREGFQPVIMPTNAELEVAKRRIGYQDGFYHFAVAGMAGSGKSSMANALRGLRNNQKGAAATGITETTLHISRLPDPNPGRPFVWYDIPGAGTLQIEDWQYFHKQGLYIFDALIVLIDNRFTSIDIAILRNARLFKIPCYIVRSKADIHIRNIMHDSGYESDDEEYDFGDPEKLEEQARDFFITKTRENVQQSLRDAGLPDQRVYIVSKSEMLCVIKGNVPPVNSKKAKKFIDEEEFLSALEKDADRRRGGGAAGR</sequence>
<gene>
    <name evidence="4" type="ORF">R3P38DRAFT_3438040</name>
</gene>
<proteinExistence type="inferred from homology"/>
<dbReference type="InterPro" id="IPR030385">
    <property type="entry name" value="G_IRG_dom"/>
</dbReference>
<dbReference type="GO" id="GO:0016787">
    <property type="term" value="F:hydrolase activity"/>
    <property type="evidence" value="ECO:0007669"/>
    <property type="project" value="UniProtKB-KW"/>
</dbReference>
<dbReference type="InterPro" id="IPR027417">
    <property type="entry name" value="P-loop_NTPase"/>
</dbReference>
<dbReference type="PANTHER" id="PTHR14143:SF1">
    <property type="entry name" value="IRG-TYPE G DOMAIN-CONTAINING PROTEIN"/>
    <property type="match status" value="1"/>
</dbReference>
<evidence type="ECO:0000313" key="5">
    <source>
        <dbReference type="Proteomes" id="UP001362999"/>
    </source>
</evidence>
<comment type="similarity">
    <text evidence="1">Belongs to the TRAFAC class dynamin-like GTPase superfamily. IRG family.</text>
</comment>
<reference evidence="4 5" key="1">
    <citation type="journal article" date="2024" name="J Genomics">
        <title>Draft genome sequencing and assembly of Favolaschia claudopus CIRM-BRFM 2984 isolated from oak limbs.</title>
        <authorList>
            <person name="Navarro D."/>
            <person name="Drula E."/>
            <person name="Chaduli D."/>
            <person name="Cazenave R."/>
            <person name="Ahrendt S."/>
            <person name="Wang J."/>
            <person name="Lipzen A."/>
            <person name="Daum C."/>
            <person name="Barry K."/>
            <person name="Grigoriev I.V."/>
            <person name="Favel A."/>
            <person name="Rosso M.N."/>
            <person name="Martin F."/>
        </authorList>
    </citation>
    <scope>NUCLEOTIDE SEQUENCE [LARGE SCALE GENOMIC DNA]</scope>
    <source>
        <strain evidence="4 5">CIRM-BRFM 2984</strain>
    </source>
</reference>
<dbReference type="SUPFAM" id="SSF52540">
    <property type="entry name" value="P-loop containing nucleoside triphosphate hydrolases"/>
    <property type="match status" value="2"/>
</dbReference>
<keyword evidence="2" id="KW-0175">Coiled coil</keyword>
<dbReference type="Pfam" id="PF05049">
    <property type="entry name" value="IIGP"/>
    <property type="match status" value="2"/>
</dbReference>
<dbReference type="PANTHER" id="PTHR14143">
    <property type="entry name" value="INTERFERON-INDUCIBLE GTPASE FAMILY MEMBER"/>
    <property type="match status" value="1"/>
</dbReference>
<organism evidence="4 5">
    <name type="scientific">Favolaschia claudopus</name>
    <dbReference type="NCBI Taxonomy" id="2862362"/>
    <lineage>
        <taxon>Eukaryota</taxon>
        <taxon>Fungi</taxon>
        <taxon>Dikarya</taxon>
        <taxon>Basidiomycota</taxon>
        <taxon>Agaricomycotina</taxon>
        <taxon>Agaricomycetes</taxon>
        <taxon>Agaricomycetidae</taxon>
        <taxon>Agaricales</taxon>
        <taxon>Marasmiineae</taxon>
        <taxon>Mycenaceae</taxon>
        <taxon>Favolaschia</taxon>
    </lineage>
</organism>
<dbReference type="GO" id="GO:0005525">
    <property type="term" value="F:GTP binding"/>
    <property type="evidence" value="ECO:0007669"/>
    <property type="project" value="InterPro"/>
</dbReference>
<evidence type="ECO:0000256" key="2">
    <source>
        <dbReference type="SAM" id="Coils"/>
    </source>
</evidence>
<comment type="caution">
    <text evidence="4">The sequence shown here is derived from an EMBL/GenBank/DDBJ whole genome shotgun (WGS) entry which is preliminary data.</text>
</comment>
<feature type="domain" description="IRG-type G" evidence="3">
    <location>
        <begin position="380"/>
        <end position="596"/>
    </location>
</feature>
<keyword evidence="5" id="KW-1185">Reference proteome</keyword>
<accession>A0AAV9ZSU9</accession>
<evidence type="ECO:0000313" key="4">
    <source>
        <dbReference type="EMBL" id="KAK6991810.1"/>
    </source>
</evidence>
<protein>
    <submittedName>
        <fullName evidence="4">P-loop containing nucleoside triphosphate hydrolase protein</fullName>
    </submittedName>
</protein>
<dbReference type="EMBL" id="JAWWNJ010000115">
    <property type="protein sequence ID" value="KAK6991810.1"/>
    <property type="molecule type" value="Genomic_DNA"/>
</dbReference>
<dbReference type="AlphaFoldDB" id="A0AAV9ZSU9"/>
<evidence type="ECO:0000256" key="1">
    <source>
        <dbReference type="ARBA" id="ARBA00005429"/>
    </source>
</evidence>
<feature type="coiled-coil region" evidence="2">
    <location>
        <begin position="42"/>
        <end position="76"/>
    </location>
</feature>
<evidence type="ECO:0000259" key="3">
    <source>
        <dbReference type="PROSITE" id="PS51716"/>
    </source>
</evidence>